<dbReference type="AlphaFoldDB" id="A0A2P2MIY0"/>
<proteinExistence type="predicted"/>
<organism evidence="1">
    <name type="scientific">Rhizophora mucronata</name>
    <name type="common">Asiatic mangrove</name>
    <dbReference type="NCBI Taxonomy" id="61149"/>
    <lineage>
        <taxon>Eukaryota</taxon>
        <taxon>Viridiplantae</taxon>
        <taxon>Streptophyta</taxon>
        <taxon>Embryophyta</taxon>
        <taxon>Tracheophyta</taxon>
        <taxon>Spermatophyta</taxon>
        <taxon>Magnoliopsida</taxon>
        <taxon>eudicotyledons</taxon>
        <taxon>Gunneridae</taxon>
        <taxon>Pentapetalae</taxon>
        <taxon>rosids</taxon>
        <taxon>fabids</taxon>
        <taxon>Malpighiales</taxon>
        <taxon>Rhizophoraceae</taxon>
        <taxon>Rhizophora</taxon>
    </lineage>
</organism>
<name>A0A2P2MIY0_RHIMU</name>
<reference evidence="1" key="1">
    <citation type="submission" date="2018-02" db="EMBL/GenBank/DDBJ databases">
        <title>Rhizophora mucronata_Transcriptome.</title>
        <authorList>
            <person name="Meera S.P."/>
            <person name="Sreeshan A."/>
            <person name="Augustine A."/>
        </authorList>
    </citation>
    <scope>NUCLEOTIDE SEQUENCE</scope>
    <source>
        <tissue evidence="1">Leaf</tissue>
    </source>
</reference>
<evidence type="ECO:0000313" key="1">
    <source>
        <dbReference type="EMBL" id="MBX30181.1"/>
    </source>
</evidence>
<protein>
    <submittedName>
        <fullName evidence="1">Uncharacterized protein</fullName>
    </submittedName>
</protein>
<sequence>MEESERVDSRVGRFRLVSHCCLRD</sequence>
<accession>A0A2P2MIY0</accession>
<dbReference type="EMBL" id="GGEC01049697">
    <property type="protein sequence ID" value="MBX30181.1"/>
    <property type="molecule type" value="Transcribed_RNA"/>
</dbReference>